<evidence type="ECO:0000256" key="1">
    <source>
        <dbReference type="SAM" id="SignalP"/>
    </source>
</evidence>
<dbReference type="EMBL" id="LSSK01000105">
    <property type="protein sequence ID" value="OMH85174.1"/>
    <property type="molecule type" value="Genomic_DNA"/>
</dbReference>
<organism evidence="2 3">
    <name type="scientific">Zancudomyces culisetae</name>
    <name type="common">Gut fungus</name>
    <name type="synonym">Smittium culisetae</name>
    <dbReference type="NCBI Taxonomy" id="1213189"/>
    <lineage>
        <taxon>Eukaryota</taxon>
        <taxon>Fungi</taxon>
        <taxon>Fungi incertae sedis</taxon>
        <taxon>Zoopagomycota</taxon>
        <taxon>Kickxellomycotina</taxon>
        <taxon>Harpellomycetes</taxon>
        <taxon>Harpellales</taxon>
        <taxon>Legeriomycetaceae</taxon>
        <taxon>Zancudomyces</taxon>
    </lineage>
</organism>
<dbReference type="Proteomes" id="UP000188320">
    <property type="component" value="Unassembled WGS sequence"/>
</dbReference>
<keyword evidence="3" id="KW-1185">Reference proteome</keyword>
<evidence type="ECO:0000313" key="2">
    <source>
        <dbReference type="EMBL" id="OMH85174.1"/>
    </source>
</evidence>
<reference evidence="3" key="1">
    <citation type="submission" date="2017-01" db="EMBL/GenBank/DDBJ databases">
        <authorList>
            <person name="Wang Y."/>
            <person name="White M."/>
            <person name="Kvist S."/>
            <person name="Moncalvo J.-M."/>
        </authorList>
    </citation>
    <scope>NUCLEOTIDE SEQUENCE [LARGE SCALE GENOMIC DNA]</scope>
    <source>
        <strain evidence="3">COL-18-3</strain>
    </source>
</reference>
<feature type="signal peptide" evidence="1">
    <location>
        <begin position="1"/>
        <end position="19"/>
    </location>
</feature>
<evidence type="ECO:0000313" key="3">
    <source>
        <dbReference type="Proteomes" id="UP000188320"/>
    </source>
</evidence>
<gene>
    <name evidence="2" type="ORF">AX774_g1275</name>
</gene>
<name>A0A1R1PW77_ZANCU</name>
<accession>A0A1R1PW77</accession>
<proteinExistence type="predicted"/>
<evidence type="ECO:0008006" key="4">
    <source>
        <dbReference type="Google" id="ProtNLM"/>
    </source>
</evidence>
<sequence length="198" mass="21570">MIMYRLIAACALLVSAVFSQGCSSPDYCVSDTSMAVCQNGAFATIQCPQGLYCSSRRRRVACEARSDNNHVSNGAQTTNQPQLSPGCSRYDYCNSISSVFTCRNGVSTITNCAAGQYCVYYGNNLPSCSNTNLNGTLTNVTTNQVVGVCTTLLHNIPRGPVMVKFFIEDAVPVRFLRQLCTDISQWSCYVSNQIDVFP</sequence>
<protein>
    <recommendedName>
        <fullName evidence="4">Chitin-binding type-2 domain-containing protein</fullName>
    </recommendedName>
</protein>
<dbReference type="AlphaFoldDB" id="A0A1R1PW77"/>
<dbReference type="PROSITE" id="PS51257">
    <property type="entry name" value="PROKAR_LIPOPROTEIN"/>
    <property type="match status" value="1"/>
</dbReference>
<comment type="caution">
    <text evidence="2">The sequence shown here is derived from an EMBL/GenBank/DDBJ whole genome shotgun (WGS) entry which is preliminary data.</text>
</comment>
<feature type="chain" id="PRO_5012819690" description="Chitin-binding type-2 domain-containing protein" evidence="1">
    <location>
        <begin position="20"/>
        <end position="198"/>
    </location>
</feature>
<keyword evidence="1" id="KW-0732">Signal</keyword>